<dbReference type="GO" id="GO:0008168">
    <property type="term" value="F:methyltransferase activity"/>
    <property type="evidence" value="ECO:0007669"/>
    <property type="project" value="UniProtKB-KW"/>
</dbReference>
<name>A0ABT9BPR1_9MICO</name>
<reference evidence="2 3" key="1">
    <citation type="submission" date="2023-07" db="EMBL/GenBank/DDBJ databases">
        <title>Protaetiibacter sp. nov WY-16 isolated from soil.</title>
        <authorList>
            <person name="Liu B."/>
            <person name="Wan Y."/>
        </authorList>
    </citation>
    <scope>NUCLEOTIDE SEQUENCE [LARGE SCALE GENOMIC DNA]</scope>
    <source>
        <strain evidence="2 3">WY-16</strain>
    </source>
</reference>
<keyword evidence="2" id="KW-0489">Methyltransferase</keyword>
<keyword evidence="3" id="KW-1185">Reference proteome</keyword>
<organism evidence="2 3">
    <name type="scientific">Antiquaquibacter soli</name>
    <dbReference type="NCBI Taxonomy" id="3064523"/>
    <lineage>
        <taxon>Bacteria</taxon>
        <taxon>Bacillati</taxon>
        <taxon>Actinomycetota</taxon>
        <taxon>Actinomycetes</taxon>
        <taxon>Micrococcales</taxon>
        <taxon>Microbacteriaceae</taxon>
        <taxon>Antiquaquibacter</taxon>
    </lineage>
</organism>
<accession>A0ABT9BPR1</accession>
<evidence type="ECO:0000313" key="2">
    <source>
        <dbReference type="EMBL" id="MDO7881292.1"/>
    </source>
</evidence>
<comment type="caution">
    <text evidence="2">The sequence shown here is derived from an EMBL/GenBank/DDBJ whole genome shotgun (WGS) entry which is preliminary data.</text>
</comment>
<dbReference type="InterPro" id="IPR029063">
    <property type="entry name" value="SAM-dependent_MTases_sf"/>
</dbReference>
<dbReference type="EMBL" id="JAUQUB010000001">
    <property type="protein sequence ID" value="MDO7881292.1"/>
    <property type="molecule type" value="Genomic_DNA"/>
</dbReference>
<dbReference type="RefSeq" id="WP_305001705.1">
    <property type="nucleotide sequence ID" value="NZ_JAUQUB010000001.1"/>
</dbReference>
<dbReference type="Pfam" id="PF08241">
    <property type="entry name" value="Methyltransf_11"/>
    <property type="match status" value="1"/>
</dbReference>
<proteinExistence type="predicted"/>
<dbReference type="CDD" id="cd02440">
    <property type="entry name" value="AdoMet_MTases"/>
    <property type="match status" value="1"/>
</dbReference>
<feature type="domain" description="Methyltransferase type 11" evidence="1">
    <location>
        <begin position="42"/>
        <end position="139"/>
    </location>
</feature>
<protein>
    <submittedName>
        <fullName evidence="2">Class I SAM-dependent methyltransferase</fullName>
    </submittedName>
</protein>
<dbReference type="InterPro" id="IPR013216">
    <property type="entry name" value="Methyltransf_11"/>
</dbReference>
<gene>
    <name evidence="2" type="ORF">Q5716_03525</name>
</gene>
<keyword evidence="2" id="KW-0808">Transferase</keyword>
<evidence type="ECO:0000313" key="3">
    <source>
        <dbReference type="Proteomes" id="UP001241072"/>
    </source>
</evidence>
<dbReference type="SUPFAM" id="SSF53335">
    <property type="entry name" value="S-adenosyl-L-methionine-dependent methyltransferases"/>
    <property type="match status" value="1"/>
</dbReference>
<sequence length="231" mass="25489">MGESVVDITAADIVGWDVRTWSKAVDYWRAELPASAAPLRCLEIGAGPGGPSLWLALQGHEVTCSNFQNTREQASPLHERFGIRSIAYEDIDANDIPYEGEFDIVIFKSVLGGAASTVEAQAGVIRQIHAALKPGGTLLYAENLRGTWLHRAARAVAYRVRRASWRFVSPKELRGMLAVFDRHEFRSTGFLSLFGVTEAQRGALAAADDAVFNRVPQDWRYVGFGKAVKRR</sequence>
<evidence type="ECO:0000259" key="1">
    <source>
        <dbReference type="Pfam" id="PF08241"/>
    </source>
</evidence>
<dbReference type="Proteomes" id="UP001241072">
    <property type="component" value="Unassembled WGS sequence"/>
</dbReference>
<dbReference type="GO" id="GO:0032259">
    <property type="term" value="P:methylation"/>
    <property type="evidence" value="ECO:0007669"/>
    <property type="project" value="UniProtKB-KW"/>
</dbReference>
<dbReference type="Gene3D" id="3.40.50.150">
    <property type="entry name" value="Vaccinia Virus protein VP39"/>
    <property type="match status" value="1"/>
</dbReference>